<dbReference type="InterPro" id="IPR035069">
    <property type="entry name" value="TTHA1013/TTHA0281-like"/>
</dbReference>
<dbReference type="RefSeq" id="WP_118771557.1">
    <property type="nucleotide sequence ID" value="NZ_JAJEPS010000022.1"/>
</dbReference>
<protein>
    <submittedName>
        <fullName evidence="2">Type II toxin-antitoxin system HicB family antitoxin</fullName>
    </submittedName>
</protein>
<proteinExistence type="predicted"/>
<sequence>MKFTYPAVIGKEENGSWKAVLPDLACCEAEAETLEEVIEKANAALYDWIELELSEDEVNLPPISDPRDLEQHLKEGQQVRQICVNIRLFDGWDE</sequence>
<dbReference type="Gene3D" id="3.30.160.250">
    <property type="match status" value="1"/>
</dbReference>
<dbReference type="Pfam" id="PF15919">
    <property type="entry name" value="HicB_lk_antitox"/>
    <property type="match status" value="1"/>
</dbReference>
<dbReference type="AlphaFoldDB" id="A0AAE3DD71"/>
<keyword evidence="3" id="KW-1185">Reference proteome</keyword>
<evidence type="ECO:0000259" key="1">
    <source>
        <dbReference type="Pfam" id="PF15919"/>
    </source>
</evidence>
<organism evidence="2 3">
    <name type="scientific">Hominiventricola filiformis</name>
    <dbReference type="NCBI Taxonomy" id="2885352"/>
    <lineage>
        <taxon>Bacteria</taxon>
        <taxon>Bacillati</taxon>
        <taxon>Bacillota</taxon>
        <taxon>Clostridia</taxon>
        <taxon>Lachnospirales</taxon>
        <taxon>Lachnospiraceae</taxon>
        <taxon>Hominiventricola</taxon>
    </lineage>
</organism>
<dbReference type="EMBL" id="JAJEPS010000022">
    <property type="protein sequence ID" value="MCC2127506.1"/>
    <property type="molecule type" value="Genomic_DNA"/>
</dbReference>
<feature type="domain" description="HicB-like antitoxin of toxin-antitoxin system" evidence="1">
    <location>
        <begin position="5"/>
        <end position="72"/>
    </location>
</feature>
<dbReference type="Proteomes" id="UP001198220">
    <property type="component" value="Unassembled WGS sequence"/>
</dbReference>
<reference evidence="2 3" key="1">
    <citation type="submission" date="2021-10" db="EMBL/GenBank/DDBJ databases">
        <title>Anaerobic single-cell dispensing facilitates the cultivation of human gut bacteria.</title>
        <authorList>
            <person name="Afrizal A."/>
        </authorList>
    </citation>
    <scope>NUCLEOTIDE SEQUENCE [LARGE SCALE GENOMIC DNA]</scope>
    <source>
        <strain evidence="2 3">CLA-AA-H276</strain>
    </source>
</reference>
<comment type="caution">
    <text evidence="2">The sequence shown here is derived from an EMBL/GenBank/DDBJ whole genome shotgun (WGS) entry which is preliminary data.</text>
</comment>
<dbReference type="InterPro" id="IPR031807">
    <property type="entry name" value="HicB-like"/>
</dbReference>
<evidence type="ECO:0000313" key="2">
    <source>
        <dbReference type="EMBL" id="MCC2127506.1"/>
    </source>
</evidence>
<gene>
    <name evidence="2" type="ORF">LKD36_15225</name>
</gene>
<accession>A0AAE3DD71</accession>
<evidence type="ECO:0000313" key="3">
    <source>
        <dbReference type="Proteomes" id="UP001198220"/>
    </source>
</evidence>
<name>A0AAE3DD71_9FIRM</name>
<dbReference type="SUPFAM" id="SSF143100">
    <property type="entry name" value="TTHA1013/TTHA0281-like"/>
    <property type="match status" value="1"/>
</dbReference>